<accession>A0A7W6EAR1</accession>
<evidence type="ECO:0000313" key="1">
    <source>
        <dbReference type="EMBL" id="MBB3995175.1"/>
    </source>
</evidence>
<sequence length="165" mass="18576">MSVELFIKGFYQCPPDVLFARASHFSDSIEGSGNLSRYKSLPAVQMQAGSSYATEFAILGLFNRNTGHIKIESLCESARTLESTEYRSNIRVSRHSIQIKATAAGSVWIDRIILDKGALPSFNARYARYVQLQRHKYRDAFKVETSLTTSYRSVLPTMPVFLPVD</sequence>
<organism evidence="1 2">
    <name type="scientific">Sulfitobacter undariae</name>
    <dbReference type="NCBI Taxonomy" id="1563671"/>
    <lineage>
        <taxon>Bacteria</taxon>
        <taxon>Pseudomonadati</taxon>
        <taxon>Pseudomonadota</taxon>
        <taxon>Alphaproteobacteria</taxon>
        <taxon>Rhodobacterales</taxon>
        <taxon>Roseobacteraceae</taxon>
        <taxon>Sulfitobacter</taxon>
    </lineage>
</organism>
<dbReference type="Proteomes" id="UP000530268">
    <property type="component" value="Unassembled WGS sequence"/>
</dbReference>
<evidence type="ECO:0000313" key="2">
    <source>
        <dbReference type="Proteomes" id="UP000530268"/>
    </source>
</evidence>
<dbReference type="AlphaFoldDB" id="A0A7W6EAR1"/>
<reference evidence="1 2" key="1">
    <citation type="submission" date="2020-08" db="EMBL/GenBank/DDBJ databases">
        <title>Genomic Encyclopedia of Type Strains, Phase IV (KMG-IV): sequencing the most valuable type-strain genomes for metagenomic binning, comparative biology and taxonomic classification.</title>
        <authorList>
            <person name="Goeker M."/>
        </authorList>
    </citation>
    <scope>NUCLEOTIDE SEQUENCE [LARGE SCALE GENOMIC DNA]</scope>
    <source>
        <strain evidence="1 2">DSM 102234</strain>
    </source>
</reference>
<gene>
    <name evidence="1" type="ORF">GGR95_002826</name>
</gene>
<keyword evidence="2" id="KW-1185">Reference proteome</keyword>
<dbReference type="EMBL" id="JACIEI010000011">
    <property type="protein sequence ID" value="MBB3995175.1"/>
    <property type="molecule type" value="Genomic_DNA"/>
</dbReference>
<name>A0A7W6EAR1_9RHOB</name>
<dbReference type="RefSeq" id="WP_184566842.1">
    <property type="nucleotide sequence ID" value="NZ_JACIEI010000011.1"/>
</dbReference>
<protein>
    <submittedName>
        <fullName evidence="1">Uncharacterized protein</fullName>
    </submittedName>
</protein>
<comment type="caution">
    <text evidence="1">The sequence shown here is derived from an EMBL/GenBank/DDBJ whole genome shotgun (WGS) entry which is preliminary data.</text>
</comment>
<proteinExistence type="predicted"/>